<evidence type="ECO:0000313" key="3">
    <source>
        <dbReference type="Proteomes" id="UP001163046"/>
    </source>
</evidence>
<dbReference type="GO" id="GO:0043130">
    <property type="term" value="F:ubiquitin binding"/>
    <property type="evidence" value="ECO:0007669"/>
    <property type="project" value="InterPro"/>
</dbReference>
<dbReference type="PANTHER" id="PTHR15960">
    <property type="entry name" value="LD44032P"/>
    <property type="match status" value="1"/>
</dbReference>
<accession>A0A9X0CMV2</accession>
<name>A0A9X0CMV2_9CNID</name>
<comment type="caution">
    <text evidence="2">The sequence shown here is derived from an EMBL/GenBank/DDBJ whole genome shotgun (WGS) entry which is preliminary data.</text>
</comment>
<dbReference type="AlphaFoldDB" id="A0A9X0CMV2"/>
<dbReference type="EMBL" id="MU827302">
    <property type="protein sequence ID" value="KAJ7365756.1"/>
    <property type="molecule type" value="Genomic_DNA"/>
</dbReference>
<dbReference type="OrthoDB" id="2018023at2759"/>
<dbReference type="GO" id="GO:0043162">
    <property type="term" value="P:ubiquitin-dependent protein catabolic process via the multivesicular body sorting pathway"/>
    <property type="evidence" value="ECO:0007669"/>
    <property type="project" value="InterPro"/>
</dbReference>
<proteinExistence type="predicted"/>
<gene>
    <name evidence="2" type="primary">UBAP1_1</name>
    <name evidence="2" type="ORF">OS493_002473</name>
</gene>
<dbReference type="PANTHER" id="PTHR15960:SF5">
    <property type="entry name" value="LD44032P"/>
    <property type="match status" value="1"/>
</dbReference>
<reference evidence="2" key="1">
    <citation type="submission" date="2023-01" db="EMBL/GenBank/DDBJ databases">
        <title>Genome assembly of the deep-sea coral Lophelia pertusa.</title>
        <authorList>
            <person name="Herrera S."/>
            <person name="Cordes E."/>
        </authorList>
    </citation>
    <scope>NUCLEOTIDE SEQUENCE</scope>
    <source>
        <strain evidence="2">USNM1676648</strain>
        <tissue evidence="2">Polyp</tissue>
    </source>
</reference>
<dbReference type="GO" id="GO:0000813">
    <property type="term" value="C:ESCRT I complex"/>
    <property type="evidence" value="ECO:0007669"/>
    <property type="project" value="InterPro"/>
</dbReference>
<dbReference type="PROSITE" id="PS51497">
    <property type="entry name" value="UMA"/>
    <property type="match status" value="1"/>
</dbReference>
<dbReference type="InterPro" id="IPR023340">
    <property type="entry name" value="UMA"/>
</dbReference>
<keyword evidence="3" id="KW-1185">Reference proteome</keyword>
<protein>
    <submittedName>
        <fullName evidence="2">Ubiquitin-associated protein 1</fullName>
    </submittedName>
</protein>
<evidence type="ECO:0000313" key="2">
    <source>
        <dbReference type="EMBL" id="KAJ7365756.1"/>
    </source>
</evidence>
<sequence length="194" mass="20947">MLAMASFQKTFRKSGNHHAEFHSLVGVEVKIGEKFRPPKKVTLPVGWQQKDPSAALSLTYDFSLEKDVISKADALRASKQEQLEISLAESQVASSSAETLPNQNSVFSNVGSEILQPVVAPGTGHKKNDSFGGKGKNAIDLADFEGDTSTPFELVELQTINDLDELKNVLQLNTVSATAAESSSSLYDNKAHTL</sequence>
<evidence type="ECO:0000259" key="1">
    <source>
        <dbReference type="PROSITE" id="PS51497"/>
    </source>
</evidence>
<dbReference type="Proteomes" id="UP001163046">
    <property type="component" value="Unassembled WGS sequence"/>
</dbReference>
<feature type="domain" description="UMA" evidence="1">
    <location>
        <begin position="24"/>
        <end position="69"/>
    </location>
</feature>
<dbReference type="InterPro" id="IPR038870">
    <property type="entry name" value="UBAP1"/>
</dbReference>
<organism evidence="2 3">
    <name type="scientific">Desmophyllum pertusum</name>
    <dbReference type="NCBI Taxonomy" id="174260"/>
    <lineage>
        <taxon>Eukaryota</taxon>
        <taxon>Metazoa</taxon>
        <taxon>Cnidaria</taxon>
        <taxon>Anthozoa</taxon>
        <taxon>Hexacorallia</taxon>
        <taxon>Scleractinia</taxon>
        <taxon>Caryophylliina</taxon>
        <taxon>Caryophylliidae</taxon>
        <taxon>Desmophyllum</taxon>
    </lineage>
</organism>